<dbReference type="AlphaFoldDB" id="A0A517NJ86"/>
<evidence type="ECO:0000313" key="2">
    <source>
        <dbReference type="EMBL" id="QDT07192.1"/>
    </source>
</evidence>
<accession>A0A517NJ86</accession>
<evidence type="ECO:0000313" key="3">
    <source>
        <dbReference type="Proteomes" id="UP000318538"/>
    </source>
</evidence>
<feature type="region of interest" description="Disordered" evidence="1">
    <location>
        <begin position="61"/>
        <end position="89"/>
    </location>
</feature>
<keyword evidence="3" id="KW-1185">Reference proteome</keyword>
<reference evidence="2 3" key="1">
    <citation type="submission" date="2019-02" db="EMBL/GenBank/DDBJ databases">
        <title>Deep-cultivation of Planctomycetes and their phenomic and genomic characterization uncovers novel biology.</title>
        <authorList>
            <person name="Wiegand S."/>
            <person name="Jogler M."/>
            <person name="Boedeker C."/>
            <person name="Pinto D."/>
            <person name="Vollmers J."/>
            <person name="Rivas-Marin E."/>
            <person name="Kohn T."/>
            <person name="Peeters S.H."/>
            <person name="Heuer A."/>
            <person name="Rast P."/>
            <person name="Oberbeckmann S."/>
            <person name="Bunk B."/>
            <person name="Jeske O."/>
            <person name="Meyerdierks A."/>
            <person name="Storesund J.E."/>
            <person name="Kallscheuer N."/>
            <person name="Luecker S."/>
            <person name="Lage O.M."/>
            <person name="Pohl T."/>
            <person name="Merkel B.J."/>
            <person name="Hornburger P."/>
            <person name="Mueller R.-W."/>
            <person name="Bruemmer F."/>
            <person name="Labrenz M."/>
            <person name="Spormann A.M."/>
            <person name="Op den Camp H."/>
            <person name="Overmann J."/>
            <person name="Amann R."/>
            <person name="Jetten M.S.M."/>
            <person name="Mascher T."/>
            <person name="Medema M.H."/>
            <person name="Devos D.P."/>
            <person name="Kaster A.-K."/>
            <person name="Ovreas L."/>
            <person name="Rohde M."/>
            <person name="Galperin M.Y."/>
            <person name="Jogler C."/>
        </authorList>
    </citation>
    <scope>NUCLEOTIDE SEQUENCE [LARGE SCALE GENOMIC DNA]</scope>
    <source>
        <strain evidence="2 3">K22_7</strain>
    </source>
</reference>
<evidence type="ECO:0000256" key="1">
    <source>
        <dbReference type="SAM" id="MobiDB-lite"/>
    </source>
</evidence>
<protein>
    <submittedName>
        <fullName evidence="2">Uncharacterized protein</fullName>
    </submittedName>
</protein>
<proteinExistence type="predicted"/>
<dbReference type="EMBL" id="CP036525">
    <property type="protein sequence ID" value="QDT07192.1"/>
    <property type="molecule type" value="Genomic_DNA"/>
</dbReference>
<dbReference type="Proteomes" id="UP000318538">
    <property type="component" value="Chromosome"/>
</dbReference>
<gene>
    <name evidence="2" type="ORF">K227x_56170</name>
</gene>
<dbReference type="KEGG" id="rlc:K227x_56170"/>
<sequence length="98" mass="11174">MMHVSIREYLRLLRWTSKQIADGIAAKVPDSIPRVFIRCCHKKVDAVPVCADARFYLRQTPETPQNANRGSGYEFAGRKDDRMKGGWPPTASTELTFF</sequence>
<organism evidence="2 3">
    <name type="scientific">Rubripirellula lacrimiformis</name>
    <dbReference type="NCBI Taxonomy" id="1930273"/>
    <lineage>
        <taxon>Bacteria</taxon>
        <taxon>Pseudomonadati</taxon>
        <taxon>Planctomycetota</taxon>
        <taxon>Planctomycetia</taxon>
        <taxon>Pirellulales</taxon>
        <taxon>Pirellulaceae</taxon>
        <taxon>Rubripirellula</taxon>
    </lineage>
</organism>
<name>A0A517NJ86_9BACT</name>